<accession>A0A6C0CRR0</accession>
<dbReference type="AlphaFoldDB" id="A0A6C0CRR0"/>
<proteinExistence type="predicted"/>
<reference evidence="1" key="1">
    <citation type="journal article" date="2020" name="Nature">
        <title>Giant virus diversity and host interactions through global metagenomics.</title>
        <authorList>
            <person name="Schulz F."/>
            <person name="Roux S."/>
            <person name="Paez-Espino D."/>
            <person name="Jungbluth S."/>
            <person name="Walsh D.A."/>
            <person name="Denef V.J."/>
            <person name="McMahon K.D."/>
            <person name="Konstantinidis K.T."/>
            <person name="Eloe-Fadrosh E.A."/>
            <person name="Kyrpides N.C."/>
            <person name="Woyke T."/>
        </authorList>
    </citation>
    <scope>NUCLEOTIDE SEQUENCE</scope>
    <source>
        <strain evidence="1">GVMAG-M-3300021473-15</strain>
    </source>
</reference>
<sequence>MEITDLLHQPNIYEIIHDEVKCFDFAINLLFILKKVRAGYLLQYSDSFMYTNGEFITSTPEFTRSLYAAESVYEVWKLVEKNRKRVRLAYEMSRLISLIEYLQIPCFITRQGLLLLNLNHPDISDNLRNFLERGRRTNANSIDMNPEELNRQHTNLKGMDDEHEDKLLSIALHFICPFCIDNPTQYYCELVHKQTNQKLNLLGFVCCDINKRSEINEFMQKIYTTLQNASSLLNVYYFVYFDGKREIIL</sequence>
<organism evidence="1">
    <name type="scientific">viral metagenome</name>
    <dbReference type="NCBI Taxonomy" id="1070528"/>
    <lineage>
        <taxon>unclassified sequences</taxon>
        <taxon>metagenomes</taxon>
        <taxon>organismal metagenomes</taxon>
    </lineage>
</organism>
<evidence type="ECO:0000313" key="1">
    <source>
        <dbReference type="EMBL" id="QHT06907.1"/>
    </source>
</evidence>
<name>A0A6C0CRR0_9ZZZZ</name>
<protein>
    <submittedName>
        <fullName evidence="1">Uncharacterized protein</fullName>
    </submittedName>
</protein>
<dbReference type="EMBL" id="MN739478">
    <property type="protein sequence ID" value="QHT06907.1"/>
    <property type="molecule type" value="Genomic_DNA"/>
</dbReference>